<evidence type="ECO:0000256" key="15">
    <source>
        <dbReference type="SAM" id="MobiDB-lite"/>
    </source>
</evidence>
<evidence type="ECO:0000256" key="7">
    <source>
        <dbReference type="ARBA" id="ARBA00022741"/>
    </source>
</evidence>
<dbReference type="RefSeq" id="XP_067718105.1">
    <property type="nucleotide sequence ID" value="XM_067862004.1"/>
</dbReference>
<comment type="subunit">
    <text evidence="3">F-type ATPases have 2 components, CF(1) - the catalytic core - and CF(0) - the membrane proton channel. CF(1) has five subunits: alpha(3), beta(3), gamma(1), delta(1), epsilon(1). CF(0) has three main subunits: a, b and c.</text>
</comment>
<evidence type="ECO:0000256" key="1">
    <source>
        <dbReference type="ARBA" id="ARBA00004273"/>
    </source>
</evidence>
<dbReference type="GeneID" id="94197517"/>
<keyword evidence="13" id="KW-0139">CF(1)</keyword>
<feature type="compositionally biased region" description="Polar residues" evidence="15">
    <location>
        <begin position="427"/>
        <end position="460"/>
    </location>
</feature>
<feature type="signal peptide" evidence="17">
    <location>
        <begin position="1"/>
        <end position="26"/>
    </location>
</feature>
<evidence type="ECO:0000256" key="10">
    <source>
        <dbReference type="ARBA" id="ARBA00022967"/>
    </source>
</evidence>
<keyword evidence="8" id="KW-0375">Hydrogen ion transport</keyword>
<comment type="similarity">
    <text evidence="2">Belongs to the ATPase alpha/beta chains family.</text>
</comment>
<evidence type="ECO:0000256" key="4">
    <source>
        <dbReference type="ARBA" id="ARBA00012473"/>
    </source>
</evidence>
<dbReference type="PANTHER" id="PTHR15184:SF82">
    <property type="entry name" value="ATP SYNTHASE SUBUNIT BETA, MITOCHONDRIAL"/>
    <property type="match status" value="1"/>
</dbReference>
<dbReference type="InterPro" id="IPR050053">
    <property type="entry name" value="ATPase_alpha/beta_chains"/>
</dbReference>
<evidence type="ECO:0000256" key="12">
    <source>
        <dbReference type="ARBA" id="ARBA00023136"/>
    </source>
</evidence>
<organism evidence="18 19">
    <name type="scientific">Babesia caballi</name>
    <dbReference type="NCBI Taxonomy" id="5871"/>
    <lineage>
        <taxon>Eukaryota</taxon>
        <taxon>Sar</taxon>
        <taxon>Alveolata</taxon>
        <taxon>Apicomplexa</taxon>
        <taxon>Aconoidasida</taxon>
        <taxon>Piroplasmida</taxon>
        <taxon>Babesiidae</taxon>
        <taxon>Babesia</taxon>
    </lineage>
</organism>
<evidence type="ECO:0000313" key="18">
    <source>
        <dbReference type="EMBL" id="GIX66036.1"/>
    </source>
</evidence>
<keyword evidence="12 16" id="KW-0472">Membrane</keyword>
<dbReference type="GO" id="GO:0042776">
    <property type="term" value="P:proton motive force-driven mitochondrial ATP synthesis"/>
    <property type="evidence" value="ECO:0007669"/>
    <property type="project" value="TreeGrafter"/>
</dbReference>
<proteinExistence type="inferred from homology"/>
<comment type="caution">
    <text evidence="18">The sequence shown here is derived from an EMBL/GenBank/DDBJ whole genome shotgun (WGS) entry which is preliminary data.</text>
</comment>
<sequence length="633" mass="69207">MFGRWIRKRALLGICALFAISSRTVATDSTAVEAGTTCIIPERETLKDTLESLSALKNSQQFQVKVVDALVTKISTFVNEVRENNALSEEIRSKVKTAIAADLRVMVGKTDKLREVILKTPTKSPSSLETESTECAKKYAEYLLEVLPKLQNALSYLYFQVNGKFIELGGGNWREMHCNGDEEKKPLELKQWLLQTTSDSVSDSNVSMLPGGYTGDDLGNNRGTDLNTILLEFVDPHSGDGSLSSLLHKLFYITPFARANTAAFLPYLAAFCGNMIGDNITSRSNRGFCTEVKNVCERVFEDLHIFTVHPKENDSNAQLLLLYNGIDAWKYILGGEVSDKYVDWMTKRLSEVIEQLKNIYSEFSKWTALGGKNMIVTGPFSYGFMYGPMWEPSLLKFPSSVRKLISTSEPKGSLRDLLTCLNGSCRSSQTTTGQHSRATPLEQPTTKTDVTPSTERSNVTHPEAGSSGASPNQESSTSNPTAGTTANLTGAVNAQGGNSDVKKSPFFTGGIIAIVVVVALVALGRIINVNGDALNGYSRIHDTNSPSTHREAVSFSDQLTDEALLITGIKVVDMLAFYARGGKPGRFVELQDTISGVKEILDGECDDMPEMAFYMVGGLQEAKEKAAEMSKTK</sequence>
<feature type="region of interest" description="Disordered" evidence="15">
    <location>
        <begin position="427"/>
        <end position="495"/>
    </location>
</feature>
<keyword evidence="9" id="KW-0067">ATP-binding</keyword>
<feature type="compositionally biased region" description="Polar residues" evidence="15">
    <location>
        <begin position="467"/>
        <end position="495"/>
    </location>
</feature>
<evidence type="ECO:0000256" key="8">
    <source>
        <dbReference type="ARBA" id="ARBA00022781"/>
    </source>
</evidence>
<gene>
    <name evidence="18" type="ORF">BcabD6B2_54720</name>
</gene>
<keyword evidence="19" id="KW-1185">Reference proteome</keyword>
<feature type="chain" id="PRO_5043932491" description="ATP synthase subunit beta, mitochondrial" evidence="17">
    <location>
        <begin position="27"/>
        <end position="633"/>
    </location>
</feature>
<keyword evidence="11" id="KW-0406">Ion transport</keyword>
<keyword evidence="14" id="KW-0066">ATP synthesis</keyword>
<dbReference type="GO" id="GO:0005743">
    <property type="term" value="C:mitochondrial inner membrane"/>
    <property type="evidence" value="ECO:0007669"/>
    <property type="project" value="UniProtKB-SubCell"/>
</dbReference>
<keyword evidence="16" id="KW-1133">Transmembrane helix</keyword>
<dbReference type="EMBL" id="BPLF01000006">
    <property type="protein sequence ID" value="GIX66036.1"/>
    <property type="molecule type" value="Genomic_DNA"/>
</dbReference>
<name>A0AAV4M1S0_BABCB</name>
<keyword evidence="10" id="KW-1278">Translocase</keyword>
<dbReference type="SUPFAM" id="SSF47917">
    <property type="entry name" value="C-terminal domain of alpha and beta subunits of F1 ATP synthase"/>
    <property type="match status" value="1"/>
</dbReference>
<dbReference type="Proteomes" id="UP001497744">
    <property type="component" value="Unassembled WGS sequence"/>
</dbReference>
<keyword evidence="6" id="KW-0813">Transport</keyword>
<comment type="subcellular location">
    <subcellularLocation>
        <location evidence="1">Mitochondrion inner membrane</location>
    </subcellularLocation>
</comment>
<keyword evidence="16" id="KW-0812">Transmembrane</keyword>
<dbReference type="Gene3D" id="1.10.1140.10">
    <property type="entry name" value="Bovine Mitochondrial F1-atpase, Atp Synthase Beta Chain, Chain D, domain 3"/>
    <property type="match status" value="1"/>
</dbReference>
<feature type="transmembrane region" description="Helical" evidence="16">
    <location>
        <begin position="506"/>
        <end position="527"/>
    </location>
</feature>
<evidence type="ECO:0000256" key="9">
    <source>
        <dbReference type="ARBA" id="ARBA00022840"/>
    </source>
</evidence>
<dbReference type="InterPro" id="IPR027417">
    <property type="entry name" value="P-loop_NTPase"/>
</dbReference>
<evidence type="ECO:0000256" key="14">
    <source>
        <dbReference type="ARBA" id="ARBA00023310"/>
    </source>
</evidence>
<dbReference type="GO" id="GO:0005524">
    <property type="term" value="F:ATP binding"/>
    <property type="evidence" value="ECO:0007669"/>
    <property type="project" value="UniProtKB-KW"/>
</dbReference>
<dbReference type="InterPro" id="IPR024034">
    <property type="entry name" value="ATPase_F1/V1_b/a_C"/>
</dbReference>
<reference evidence="18 19" key="1">
    <citation type="submission" date="2021-06" db="EMBL/GenBank/DDBJ databases">
        <title>Genome sequence of Babesia caballi.</title>
        <authorList>
            <person name="Yamagishi J."/>
            <person name="Kidaka T."/>
            <person name="Ochi A."/>
        </authorList>
    </citation>
    <scope>NUCLEOTIDE SEQUENCE [LARGE SCALE GENOMIC DNA]</scope>
    <source>
        <strain evidence="18">USDA-D6B2</strain>
    </source>
</reference>
<keyword evidence="7" id="KW-0547">Nucleotide-binding</keyword>
<dbReference type="PANTHER" id="PTHR15184">
    <property type="entry name" value="ATP SYNTHASE"/>
    <property type="match status" value="1"/>
</dbReference>
<evidence type="ECO:0000256" key="11">
    <source>
        <dbReference type="ARBA" id="ARBA00023065"/>
    </source>
</evidence>
<keyword evidence="17" id="KW-0732">Signal</keyword>
<accession>A0AAV4M1S0</accession>
<evidence type="ECO:0000256" key="2">
    <source>
        <dbReference type="ARBA" id="ARBA00008936"/>
    </source>
</evidence>
<dbReference type="Gene3D" id="3.40.50.12240">
    <property type="match status" value="1"/>
</dbReference>
<evidence type="ECO:0000256" key="17">
    <source>
        <dbReference type="SAM" id="SignalP"/>
    </source>
</evidence>
<dbReference type="EC" id="7.1.2.2" evidence="4"/>
<protein>
    <recommendedName>
        <fullName evidence="5">ATP synthase subunit beta, mitochondrial</fullName>
        <ecNumber evidence="4">7.1.2.2</ecNumber>
    </recommendedName>
</protein>
<evidence type="ECO:0000256" key="5">
    <source>
        <dbReference type="ARBA" id="ARBA00019294"/>
    </source>
</evidence>
<evidence type="ECO:0000256" key="6">
    <source>
        <dbReference type="ARBA" id="ARBA00022448"/>
    </source>
</evidence>
<evidence type="ECO:0000313" key="19">
    <source>
        <dbReference type="Proteomes" id="UP001497744"/>
    </source>
</evidence>
<evidence type="ECO:0000256" key="13">
    <source>
        <dbReference type="ARBA" id="ARBA00023196"/>
    </source>
</evidence>
<dbReference type="AlphaFoldDB" id="A0AAV4M1S0"/>
<dbReference type="GO" id="GO:0046933">
    <property type="term" value="F:proton-transporting ATP synthase activity, rotational mechanism"/>
    <property type="evidence" value="ECO:0007669"/>
    <property type="project" value="TreeGrafter"/>
</dbReference>
<evidence type="ECO:0000256" key="3">
    <source>
        <dbReference type="ARBA" id="ARBA00011648"/>
    </source>
</evidence>
<evidence type="ECO:0000256" key="16">
    <source>
        <dbReference type="SAM" id="Phobius"/>
    </source>
</evidence>
<dbReference type="GO" id="GO:0045259">
    <property type="term" value="C:proton-transporting ATP synthase complex"/>
    <property type="evidence" value="ECO:0007669"/>
    <property type="project" value="UniProtKB-KW"/>
</dbReference>
<dbReference type="SUPFAM" id="SSF52540">
    <property type="entry name" value="P-loop containing nucleoside triphosphate hydrolases"/>
    <property type="match status" value="1"/>
</dbReference>